<comment type="caution">
    <text evidence="1">The sequence shown here is derived from an EMBL/GenBank/DDBJ whole genome shotgun (WGS) entry which is preliminary data.</text>
</comment>
<evidence type="ECO:0000313" key="1">
    <source>
        <dbReference type="EMBL" id="GFO69226.1"/>
    </source>
</evidence>
<evidence type="ECO:0000313" key="2">
    <source>
        <dbReference type="Proteomes" id="UP000587586"/>
    </source>
</evidence>
<dbReference type="SUPFAM" id="SSF53756">
    <property type="entry name" value="UDP-Glycosyltransferase/glycogen phosphorylase"/>
    <property type="match status" value="1"/>
</dbReference>
<organism evidence="1 2">
    <name type="scientific">Geomonas limicola</name>
    <dbReference type="NCBI Taxonomy" id="2740186"/>
    <lineage>
        <taxon>Bacteria</taxon>
        <taxon>Pseudomonadati</taxon>
        <taxon>Thermodesulfobacteriota</taxon>
        <taxon>Desulfuromonadia</taxon>
        <taxon>Geobacterales</taxon>
        <taxon>Geobacteraceae</taxon>
        <taxon>Geomonas</taxon>
    </lineage>
</organism>
<dbReference type="AlphaFoldDB" id="A0A6V8N9F8"/>
<dbReference type="Pfam" id="PF13692">
    <property type="entry name" value="Glyco_trans_1_4"/>
    <property type="match status" value="1"/>
</dbReference>
<protein>
    <submittedName>
        <fullName evidence="1">Uncharacterized protein</fullName>
    </submittedName>
</protein>
<name>A0A6V8N9F8_9BACT</name>
<proteinExistence type="predicted"/>
<keyword evidence="2" id="KW-1185">Reference proteome</keyword>
<sequence length="186" mass="20809">MGGDLLTLAYIGNIGHVYDFETLLDVMIEKKGSMRLFIVGDGDRREWLITRLQEHQLPHKYFGPVYDPSLLSEIFAQCDAGFNGYKNTSAAFSYKANSYFAAGLPILNSMTGDLETLVAEQGLGFNYNSGDVASLAKAVANLTEGDSQFLRRNVATFFESELDLDRVKESLENFFRIHFSGLQRPQ</sequence>
<dbReference type="Proteomes" id="UP000587586">
    <property type="component" value="Unassembled WGS sequence"/>
</dbReference>
<gene>
    <name evidence="1" type="ORF">GMLC_28050</name>
</gene>
<dbReference type="Gene3D" id="3.40.50.2000">
    <property type="entry name" value="Glycogen Phosphorylase B"/>
    <property type="match status" value="1"/>
</dbReference>
<accession>A0A6V8N9F8</accession>
<reference evidence="2" key="1">
    <citation type="submission" date="2020-06" db="EMBL/GenBank/DDBJ databases">
        <title>Draft genomic sequecing of Geomonas sp. Red745.</title>
        <authorList>
            <person name="Itoh H."/>
            <person name="Xu Z.X."/>
            <person name="Ushijima N."/>
            <person name="Masuda Y."/>
            <person name="Shiratori Y."/>
            <person name="Senoo K."/>
        </authorList>
    </citation>
    <scope>NUCLEOTIDE SEQUENCE [LARGE SCALE GENOMIC DNA]</scope>
    <source>
        <strain evidence="2">Red745</strain>
    </source>
</reference>
<dbReference type="EMBL" id="BLXZ01000005">
    <property type="protein sequence ID" value="GFO69226.1"/>
    <property type="molecule type" value="Genomic_DNA"/>
</dbReference>